<dbReference type="OMA" id="GCGTLWL"/>
<dbReference type="EMBL" id="CM035409">
    <property type="protein sequence ID" value="KAH7439934.1"/>
    <property type="molecule type" value="Genomic_DNA"/>
</dbReference>
<gene>
    <name evidence="5" type="ORF">KP509_04G082900</name>
</gene>
<dbReference type="Gene3D" id="3.50.50.60">
    <property type="entry name" value="FAD/NAD(P)-binding domain"/>
    <property type="match status" value="1"/>
</dbReference>
<evidence type="ECO:0000256" key="1">
    <source>
        <dbReference type="ARBA" id="ARBA00023002"/>
    </source>
</evidence>
<evidence type="ECO:0000256" key="2">
    <source>
        <dbReference type="ARBA" id="ARBA00039785"/>
    </source>
</evidence>
<dbReference type="Proteomes" id="UP000825935">
    <property type="component" value="Chromosome 4"/>
</dbReference>
<dbReference type="PANTHER" id="PTHR13847:SF287">
    <property type="entry name" value="FAD-DEPENDENT OXIDOREDUCTASE DOMAIN-CONTAINING PROTEIN 1"/>
    <property type="match status" value="1"/>
</dbReference>
<dbReference type="AlphaFoldDB" id="A0A8T2V2E1"/>
<dbReference type="OrthoDB" id="498204at2759"/>
<proteinExistence type="predicted"/>
<dbReference type="GO" id="GO:0005737">
    <property type="term" value="C:cytoplasm"/>
    <property type="evidence" value="ECO:0007669"/>
    <property type="project" value="TreeGrafter"/>
</dbReference>
<name>A0A8T2V2E1_CERRI</name>
<protein>
    <recommendedName>
        <fullName evidence="2">FAD-dependent oxidoreductase domain-containing protein 1</fullName>
    </recommendedName>
</protein>
<dbReference type="Pfam" id="PF01266">
    <property type="entry name" value="DAO"/>
    <property type="match status" value="1"/>
</dbReference>
<dbReference type="PANTHER" id="PTHR13847">
    <property type="entry name" value="SARCOSINE DEHYDROGENASE-RELATED"/>
    <property type="match status" value="1"/>
</dbReference>
<keyword evidence="6" id="KW-1185">Reference proteome</keyword>
<evidence type="ECO:0000259" key="4">
    <source>
        <dbReference type="Pfam" id="PF01266"/>
    </source>
</evidence>
<dbReference type="GO" id="GO:0016491">
    <property type="term" value="F:oxidoreductase activity"/>
    <property type="evidence" value="ECO:0007669"/>
    <property type="project" value="UniProtKB-KW"/>
</dbReference>
<comment type="function">
    <text evidence="3">Required for the assembly of the mitochondrial membrane respiratory chain NADH dehydrogenase (Complex I). Involved in mid-late stages of complex I assembly.</text>
</comment>
<dbReference type="InterPro" id="IPR006076">
    <property type="entry name" value="FAD-dep_OxRdtase"/>
</dbReference>
<sequence length="533" mass="57757">MSCQLNIAPEVSKQWNTGWKAHTGFAIRNPLLCRRGDCDDAGVLFSAARIYSGVRGSVFNSYSSCNTSFTCLRHTCTPTSIFNASSEDTHGCFGSGRKTRFYCTGSVDSVDTQKAVEFVSASAFGLDCARADVLIVGAGIVGLSIAHRLLSTTDLSVALVDAAEPCAGATGAGQGYVWLGHRNPETVAWNLAKRSKYLWDKLALGLQASGLDPLKAFGFKKTGSLLFSSSLQDAVALEERADALHKGGVHVDFLNATSLKDVEPQLHLGSEGSAILTHDDCQIDAKLAVSYLLKEIKEHCSSGRFQQLFHEPAVSFLWDNQIRGIQTNRRKVYCKKLIVAAGGWSGQLMQNIFDRLSLSYVLPTKPRKGHLLVFEGLPQFSLEHGLMEYSYKKLEESSDPFGIASTATMDAEGRLLLGSSRQFVGFDYTVQFDVMEKILLKATEYLPALAKLHLTEALKTGSARVGHRPYVPDGRPMIGEVEGLEGLLLATGHEGEGLSLSLGTAEMIVDMLLGEKEPVVDPSPFLPAGRLVL</sequence>
<feature type="domain" description="FAD dependent oxidoreductase" evidence="4">
    <location>
        <begin position="132"/>
        <end position="511"/>
    </location>
</feature>
<accession>A0A8T2V2E1</accession>
<evidence type="ECO:0000313" key="6">
    <source>
        <dbReference type="Proteomes" id="UP000825935"/>
    </source>
</evidence>
<organism evidence="5 6">
    <name type="scientific">Ceratopteris richardii</name>
    <name type="common">Triangle waterfern</name>
    <dbReference type="NCBI Taxonomy" id="49495"/>
    <lineage>
        <taxon>Eukaryota</taxon>
        <taxon>Viridiplantae</taxon>
        <taxon>Streptophyta</taxon>
        <taxon>Embryophyta</taxon>
        <taxon>Tracheophyta</taxon>
        <taxon>Polypodiopsida</taxon>
        <taxon>Polypodiidae</taxon>
        <taxon>Polypodiales</taxon>
        <taxon>Pteridineae</taxon>
        <taxon>Pteridaceae</taxon>
        <taxon>Parkerioideae</taxon>
        <taxon>Ceratopteris</taxon>
    </lineage>
</organism>
<dbReference type="SUPFAM" id="SSF54373">
    <property type="entry name" value="FAD-linked reductases, C-terminal domain"/>
    <property type="match status" value="1"/>
</dbReference>
<keyword evidence="1" id="KW-0560">Oxidoreductase</keyword>
<dbReference type="SUPFAM" id="SSF51905">
    <property type="entry name" value="FAD/NAD(P)-binding domain"/>
    <property type="match status" value="1"/>
</dbReference>
<dbReference type="InterPro" id="IPR036188">
    <property type="entry name" value="FAD/NAD-bd_sf"/>
</dbReference>
<evidence type="ECO:0000313" key="5">
    <source>
        <dbReference type="EMBL" id="KAH7439934.1"/>
    </source>
</evidence>
<reference evidence="5" key="1">
    <citation type="submission" date="2021-08" db="EMBL/GenBank/DDBJ databases">
        <title>WGS assembly of Ceratopteris richardii.</title>
        <authorList>
            <person name="Marchant D.B."/>
            <person name="Chen G."/>
            <person name="Jenkins J."/>
            <person name="Shu S."/>
            <person name="Leebens-Mack J."/>
            <person name="Grimwood J."/>
            <person name="Schmutz J."/>
            <person name="Soltis P."/>
            <person name="Soltis D."/>
            <person name="Chen Z.-H."/>
        </authorList>
    </citation>
    <scope>NUCLEOTIDE SEQUENCE</scope>
    <source>
        <strain evidence="5">Whitten #5841</strain>
        <tissue evidence="5">Leaf</tissue>
    </source>
</reference>
<evidence type="ECO:0000256" key="3">
    <source>
        <dbReference type="ARBA" id="ARBA00046185"/>
    </source>
</evidence>
<comment type="caution">
    <text evidence="5">The sequence shown here is derived from an EMBL/GenBank/DDBJ whole genome shotgun (WGS) entry which is preliminary data.</text>
</comment>
<dbReference type="Gene3D" id="3.30.9.10">
    <property type="entry name" value="D-Amino Acid Oxidase, subunit A, domain 2"/>
    <property type="match status" value="1"/>
</dbReference>